<dbReference type="InterPro" id="IPR050398">
    <property type="entry name" value="HssS/ArlS-like"/>
</dbReference>
<dbReference type="InterPro" id="IPR005467">
    <property type="entry name" value="His_kinase_dom"/>
</dbReference>
<accession>A0ABW1V5L5</accession>
<dbReference type="InterPro" id="IPR003594">
    <property type="entry name" value="HATPase_dom"/>
</dbReference>
<evidence type="ECO:0000256" key="11">
    <source>
        <dbReference type="ARBA" id="ARBA00022989"/>
    </source>
</evidence>
<keyword evidence="10 17" id="KW-0067">ATP-binding</keyword>
<dbReference type="RefSeq" id="WP_379234497.1">
    <property type="nucleotide sequence ID" value="NZ_JBHSTE010000003.1"/>
</dbReference>
<dbReference type="CDD" id="cd00082">
    <property type="entry name" value="HisKA"/>
    <property type="match status" value="1"/>
</dbReference>
<dbReference type="CDD" id="cd06225">
    <property type="entry name" value="HAMP"/>
    <property type="match status" value="1"/>
</dbReference>
<dbReference type="SMART" id="SM00387">
    <property type="entry name" value="HATPase_c"/>
    <property type="match status" value="1"/>
</dbReference>
<evidence type="ECO:0000256" key="14">
    <source>
        <dbReference type="SAM" id="Phobius"/>
    </source>
</evidence>
<evidence type="ECO:0000259" key="15">
    <source>
        <dbReference type="PROSITE" id="PS50109"/>
    </source>
</evidence>
<dbReference type="Gene3D" id="3.30.565.10">
    <property type="entry name" value="Histidine kinase-like ATPase, C-terminal domain"/>
    <property type="match status" value="1"/>
</dbReference>
<evidence type="ECO:0000256" key="4">
    <source>
        <dbReference type="ARBA" id="ARBA00022475"/>
    </source>
</evidence>
<gene>
    <name evidence="17" type="ORF">ACFP56_11460</name>
</gene>
<dbReference type="InterPro" id="IPR036890">
    <property type="entry name" value="HATPase_C_sf"/>
</dbReference>
<dbReference type="PROSITE" id="PS50885">
    <property type="entry name" value="HAMP"/>
    <property type="match status" value="1"/>
</dbReference>
<comment type="subcellular location">
    <subcellularLocation>
        <location evidence="2">Cell membrane</location>
        <topology evidence="2">Multi-pass membrane protein</topology>
    </subcellularLocation>
</comment>
<dbReference type="PANTHER" id="PTHR45528">
    <property type="entry name" value="SENSOR HISTIDINE KINASE CPXA"/>
    <property type="match status" value="1"/>
</dbReference>
<dbReference type="Pfam" id="PF00512">
    <property type="entry name" value="HisKA"/>
    <property type="match status" value="1"/>
</dbReference>
<keyword evidence="11 14" id="KW-1133">Transmembrane helix</keyword>
<keyword evidence="5" id="KW-0597">Phosphoprotein</keyword>
<dbReference type="InterPro" id="IPR003661">
    <property type="entry name" value="HisK_dim/P_dom"/>
</dbReference>
<keyword evidence="6" id="KW-0808">Transferase</keyword>
<dbReference type="Gene3D" id="6.10.340.10">
    <property type="match status" value="1"/>
</dbReference>
<feature type="domain" description="Histidine kinase" evidence="15">
    <location>
        <begin position="218"/>
        <end position="421"/>
    </location>
</feature>
<evidence type="ECO:0000256" key="9">
    <source>
        <dbReference type="ARBA" id="ARBA00022777"/>
    </source>
</evidence>
<keyword evidence="8" id="KW-0547">Nucleotide-binding</keyword>
<evidence type="ECO:0000259" key="16">
    <source>
        <dbReference type="PROSITE" id="PS50885"/>
    </source>
</evidence>
<dbReference type="SMART" id="SM00388">
    <property type="entry name" value="HisKA"/>
    <property type="match status" value="1"/>
</dbReference>
<dbReference type="InterPro" id="IPR003660">
    <property type="entry name" value="HAMP_dom"/>
</dbReference>
<dbReference type="InterPro" id="IPR004358">
    <property type="entry name" value="Sig_transdc_His_kin-like_C"/>
</dbReference>
<evidence type="ECO:0000256" key="6">
    <source>
        <dbReference type="ARBA" id="ARBA00022679"/>
    </source>
</evidence>
<proteinExistence type="predicted"/>
<dbReference type="Pfam" id="PF02518">
    <property type="entry name" value="HATPase_c"/>
    <property type="match status" value="1"/>
</dbReference>
<evidence type="ECO:0000256" key="1">
    <source>
        <dbReference type="ARBA" id="ARBA00000085"/>
    </source>
</evidence>
<evidence type="ECO:0000256" key="13">
    <source>
        <dbReference type="ARBA" id="ARBA00023136"/>
    </source>
</evidence>
<evidence type="ECO:0000256" key="8">
    <source>
        <dbReference type="ARBA" id="ARBA00022741"/>
    </source>
</evidence>
<keyword evidence="7 14" id="KW-0812">Transmembrane</keyword>
<evidence type="ECO:0000256" key="12">
    <source>
        <dbReference type="ARBA" id="ARBA00023012"/>
    </source>
</evidence>
<feature type="domain" description="HAMP" evidence="16">
    <location>
        <begin position="151"/>
        <end position="203"/>
    </location>
</feature>
<evidence type="ECO:0000256" key="5">
    <source>
        <dbReference type="ARBA" id="ARBA00022553"/>
    </source>
</evidence>
<dbReference type="CDD" id="cd00075">
    <property type="entry name" value="HATPase"/>
    <property type="match status" value="1"/>
</dbReference>
<keyword evidence="4" id="KW-1003">Cell membrane</keyword>
<evidence type="ECO:0000256" key="7">
    <source>
        <dbReference type="ARBA" id="ARBA00022692"/>
    </source>
</evidence>
<evidence type="ECO:0000313" key="17">
    <source>
        <dbReference type="EMBL" id="MFC6333243.1"/>
    </source>
</evidence>
<sequence length="421" mass="47633">MRIRGLIYLSVAMLVSSVVCTLWLLQRNDLNNQVDIVAANEIVKLVERHWPSVEAGHYQNSDEAVFSVIDAKGGLIYQSHQEADSSLNEALKNRSIILDVIVEGEAVGKVLIYDSYESIVQEVKQQLIIALLLIFTMIALFLVMYIIYIHSVIFKPFKQLEQFAQHVARGNLDIPLHMMKNNPFGAFTESFDMMREELAAARQSEYEANRSKKELVASLSHDIKTPVSTIKAVSELMLLRAEDEKSIKQLNTILSKSEQIHLLVTDMFHATLEELNELKVIVTEEPSTALVPMIESVNYDNRIRCGDIPECMLLTDLNRLQQVIDNVVSNAYKYAGTSVAIEAQMYNEFLELHISDYGSGIKEDEIPLMFNKFYRGSNAEGHSGSGLGLYISKYLMNKMKGHIYGFNHENGFTVVLQIKMV</sequence>
<keyword evidence="12" id="KW-0902">Two-component regulatory system</keyword>
<dbReference type="PROSITE" id="PS50109">
    <property type="entry name" value="HIS_KIN"/>
    <property type="match status" value="1"/>
</dbReference>
<dbReference type="EMBL" id="JBHSTE010000003">
    <property type="protein sequence ID" value="MFC6333243.1"/>
    <property type="molecule type" value="Genomic_DNA"/>
</dbReference>
<dbReference type="SUPFAM" id="SSF47384">
    <property type="entry name" value="Homodimeric domain of signal transducing histidine kinase"/>
    <property type="match status" value="1"/>
</dbReference>
<name>A0ABW1V5L5_9BACL</name>
<comment type="caution">
    <text evidence="17">The sequence shown here is derived from an EMBL/GenBank/DDBJ whole genome shotgun (WGS) entry which is preliminary data.</text>
</comment>
<dbReference type="SUPFAM" id="SSF158472">
    <property type="entry name" value="HAMP domain-like"/>
    <property type="match status" value="1"/>
</dbReference>
<dbReference type="Proteomes" id="UP001596233">
    <property type="component" value="Unassembled WGS sequence"/>
</dbReference>
<dbReference type="PRINTS" id="PR00344">
    <property type="entry name" value="BCTRLSENSOR"/>
</dbReference>
<dbReference type="GO" id="GO:0005524">
    <property type="term" value="F:ATP binding"/>
    <property type="evidence" value="ECO:0007669"/>
    <property type="project" value="UniProtKB-KW"/>
</dbReference>
<keyword evidence="13 14" id="KW-0472">Membrane</keyword>
<comment type="catalytic activity">
    <reaction evidence="1">
        <text>ATP + protein L-histidine = ADP + protein N-phospho-L-histidine.</text>
        <dbReference type="EC" id="2.7.13.3"/>
    </reaction>
</comment>
<keyword evidence="9" id="KW-0418">Kinase</keyword>
<dbReference type="SUPFAM" id="SSF55874">
    <property type="entry name" value="ATPase domain of HSP90 chaperone/DNA topoisomerase II/histidine kinase"/>
    <property type="match status" value="1"/>
</dbReference>
<evidence type="ECO:0000313" key="18">
    <source>
        <dbReference type="Proteomes" id="UP001596233"/>
    </source>
</evidence>
<protein>
    <recommendedName>
        <fullName evidence="3">histidine kinase</fullName>
        <ecNumber evidence="3">2.7.13.3</ecNumber>
    </recommendedName>
</protein>
<dbReference type="EC" id="2.7.13.3" evidence="3"/>
<dbReference type="PANTHER" id="PTHR45528:SF1">
    <property type="entry name" value="SENSOR HISTIDINE KINASE CPXA"/>
    <property type="match status" value="1"/>
</dbReference>
<dbReference type="InterPro" id="IPR036097">
    <property type="entry name" value="HisK_dim/P_sf"/>
</dbReference>
<evidence type="ECO:0000256" key="10">
    <source>
        <dbReference type="ARBA" id="ARBA00022840"/>
    </source>
</evidence>
<evidence type="ECO:0000256" key="2">
    <source>
        <dbReference type="ARBA" id="ARBA00004651"/>
    </source>
</evidence>
<keyword evidence="18" id="KW-1185">Reference proteome</keyword>
<feature type="transmembrane region" description="Helical" evidence="14">
    <location>
        <begin position="6"/>
        <end position="25"/>
    </location>
</feature>
<dbReference type="Gene3D" id="1.10.287.130">
    <property type="match status" value="1"/>
</dbReference>
<feature type="transmembrane region" description="Helical" evidence="14">
    <location>
        <begin position="127"/>
        <end position="148"/>
    </location>
</feature>
<organism evidence="17 18">
    <name type="scientific">Paenibacillus septentrionalis</name>
    <dbReference type="NCBI Taxonomy" id="429342"/>
    <lineage>
        <taxon>Bacteria</taxon>
        <taxon>Bacillati</taxon>
        <taxon>Bacillota</taxon>
        <taxon>Bacilli</taxon>
        <taxon>Bacillales</taxon>
        <taxon>Paenibacillaceae</taxon>
        <taxon>Paenibacillus</taxon>
    </lineage>
</organism>
<evidence type="ECO:0000256" key="3">
    <source>
        <dbReference type="ARBA" id="ARBA00012438"/>
    </source>
</evidence>
<reference evidence="18" key="1">
    <citation type="journal article" date="2019" name="Int. J. Syst. Evol. Microbiol.">
        <title>The Global Catalogue of Microorganisms (GCM) 10K type strain sequencing project: providing services to taxonomists for standard genome sequencing and annotation.</title>
        <authorList>
            <consortium name="The Broad Institute Genomics Platform"/>
            <consortium name="The Broad Institute Genome Sequencing Center for Infectious Disease"/>
            <person name="Wu L."/>
            <person name="Ma J."/>
        </authorList>
    </citation>
    <scope>NUCLEOTIDE SEQUENCE [LARGE SCALE GENOMIC DNA]</scope>
    <source>
        <strain evidence="18">PCU 280</strain>
    </source>
</reference>